<evidence type="ECO:0000313" key="2">
    <source>
        <dbReference type="Proteomes" id="UP000006320"/>
    </source>
</evidence>
<name>A0AAV3UVV6_9ALTE</name>
<sequence length="74" mass="8602">MDLLGRGQLSKISLKTQVRIVCENVIGVLRLGFTDPFEKLSIYFQNYKVKLGKFLYISPSFLNLSRKFNIQAFR</sequence>
<accession>A0AAV3UVV6</accession>
<dbReference type="Proteomes" id="UP000006320">
    <property type="component" value="Unassembled WGS sequence"/>
</dbReference>
<dbReference type="EMBL" id="BAEM01000022">
    <property type="protein sequence ID" value="GAC09413.1"/>
    <property type="molecule type" value="Genomic_DNA"/>
</dbReference>
<reference evidence="1 2" key="1">
    <citation type="journal article" date="2017" name="Antonie Van Leeuwenhoek">
        <title>Rhizobium rhizosphaerae sp. nov., a novel species isolated from rice rhizosphere.</title>
        <authorList>
            <person name="Zhao J.J."/>
            <person name="Zhang J."/>
            <person name="Zhang R.J."/>
            <person name="Zhang C.W."/>
            <person name="Yin H.Q."/>
            <person name="Zhang X.X."/>
        </authorList>
    </citation>
    <scope>NUCLEOTIDE SEQUENCE [LARGE SCALE GENOMIC DNA]</scope>
    <source>
        <strain evidence="1 2">S18K6</strain>
    </source>
</reference>
<evidence type="ECO:0000313" key="1">
    <source>
        <dbReference type="EMBL" id="GAC09413.1"/>
    </source>
</evidence>
<proteinExistence type="predicted"/>
<comment type="caution">
    <text evidence="1">The sequence shown here is derived from an EMBL/GenBank/DDBJ whole genome shotgun (WGS) entry which is preliminary data.</text>
</comment>
<organism evidence="1 2">
    <name type="scientific">Paraglaciecola chathamensis S18K6</name>
    <dbReference type="NCBI Taxonomy" id="1127672"/>
    <lineage>
        <taxon>Bacteria</taxon>
        <taxon>Pseudomonadati</taxon>
        <taxon>Pseudomonadota</taxon>
        <taxon>Gammaproteobacteria</taxon>
        <taxon>Alteromonadales</taxon>
        <taxon>Alteromonadaceae</taxon>
        <taxon>Paraglaciecola</taxon>
    </lineage>
</organism>
<gene>
    <name evidence="1" type="ORF">GCHA_1454</name>
</gene>
<dbReference type="AlphaFoldDB" id="A0AAV3UVV6"/>
<protein>
    <submittedName>
        <fullName evidence="1">Uncharacterized protein</fullName>
    </submittedName>
</protein>